<feature type="region of interest" description="Disordered" evidence="1">
    <location>
        <begin position="994"/>
        <end position="1022"/>
    </location>
</feature>
<feature type="compositionally biased region" description="Low complexity" evidence="1">
    <location>
        <begin position="231"/>
        <end position="245"/>
    </location>
</feature>
<feature type="compositionally biased region" description="Polar residues" evidence="1">
    <location>
        <begin position="437"/>
        <end position="449"/>
    </location>
</feature>
<feature type="compositionally biased region" description="Polar residues" evidence="1">
    <location>
        <begin position="548"/>
        <end position="564"/>
    </location>
</feature>
<feature type="region of interest" description="Disordered" evidence="1">
    <location>
        <begin position="1"/>
        <end position="710"/>
    </location>
</feature>
<accession>A0AAD9HL16</accession>
<feature type="compositionally biased region" description="Polar residues" evidence="1">
    <location>
        <begin position="574"/>
        <end position="587"/>
    </location>
</feature>
<keyword evidence="3" id="KW-1185">Reference proteome</keyword>
<protein>
    <submittedName>
        <fullName evidence="2">Uncharacterized protein</fullName>
    </submittedName>
</protein>
<feature type="region of interest" description="Disordered" evidence="1">
    <location>
        <begin position="1042"/>
        <end position="1082"/>
    </location>
</feature>
<feature type="compositionally biased region" description="Polar residues" evidence="1">
    <location>
        <begin position="151"/>
        <end position="175"/>
    </location>
</feature>
<feature type="compositionally biased region" description="Polar residues" evidence="1">
    <location>
        <begin position="349"/>
        <end position="361"/>
    </location>
</feature>
<evidence type="ECO:0000256" key="1">
    <source>
        <dbReference type="SAM" id="MobiDB-lite"/>
    </source>
</evidence>
<dbReference type="Proteomes" id="UP001232148">
    <property type="component" value="Unassembled WGS sequence"/>
</dbReference>
<feature type="compositionally biased region" description="Polar residues" evidence="1">
    <location>
        <begin position="491"/>
        <end position="507"/>
    </location>
</feature>
<feature type="region of interest" description="Disordered" evidence="1">
    <location>
        <begin position="940"/>
        <end position="963"/>
    </location>
</feature>
<evidence type="ECO:0000313" key="3">
    <source>
        <dbReference type="Proteomes" id="UP001232148"/>
    </source>
</evidence>
<sequence>MSDKALYGATFGTGSRPRTSSQHRASHASPGVHPETVQAGRRPASFLSRTASQETQNPPADVDNTASAIKQKPSNSVARQNPYRPYVPGVTSSVTRAQPSREPNFKPRDHSNSMSREMSLMMGPRPRLDQESTPSVLQPPQVPPKVPFQPNQSSTPQDLGLTSLSMLPGSTQRPTAGTGVGQSLDGGSPVCLQHVPSVLKPARGQPQGQPRQSLPLFPPSATQQSSNPRQPISGTSPSSHPTSKTPTDRIVEKALQYTAFQPGGMDPQEPRFFQATQRPALPQSQSQSLPRIRGPEVPLALRPQAHRVETAPPQSSTDQQRPALPHHRLSNKSAPALPDFLQRPRAQSDVRQQQGWSSQNRAYLDSAPDNVTRGAQSLDPASPPSNPELARQVSYASSEVSSLGPPTGGQSSAPLQTPSPLESDGRRLSSGFLLGTHSDSSSRTTTGPAGQNVPIGPADSRPASFSGPPTIVPREATKQTSQRPPMVPQKIPTSNSPSNIQRVPGQQTSGGSSSPASSRRHSLPPDDLASLGAQPHHQAAAPGPYRASGQSHRQSHTPFAQVQWSDDPGDETTKVAQNMSRPESSPTSQPPYPSENQNSVPLPSLGSQPPYPVEKGHRATQPLSERPLRPKVVPPSQHMYGPTSPSTPIRSPGHVLHSIQEHLENDNPTGRAPAAHISQNYQGDRRYSQGSSLNLSSASAYPSSAESPRGYNAERLMNQVTQIQAKVQKPVSQPLQSTDPVSLPSRSDYSPVAGNPFQPFSPINMGALPLQNAMRPGSTPPVMQTPTREKDYGGWISKFVKSNRASVAQNQPPPPPQQQQFQRLQHPPQVGPQMNMHNLHDRADTHLHNQVVDNPAASIKAVSLERSTFDLVAPVLPILPTKIVRQTVSQSQGPDNLHQFFYSQDLSFQKKPNLAATSQRGSEFVDQQPSKVDERQISVTPVGSALPSGPPKDQTGDNLSDAASVSTMDVSEVQVQPVLKAQLVTIGKQAVVHPKRKQDSASQAATTMQTSQLPSTMHRHNDTGAPAEGELFVAPLFSKPNSKTATCAAPVNGGPGPQDKWMKKPAVDYSGDDWGDDPWDYK</sequence>
<feature type="compositionally biased region" description="Polar residues" evidence="1">
    <location>
        <begin position="594"/>
        <end position="607"/>
    </location>
</feature>
<feature type="compositionally biased region" description="Polar residues" evidence="1">
    <location>
        <begin position="47"/>
        <end position="79"/>
    </location>
</feature>
<organism evidence="2 3">
    <name type="scientific">Colletotrichum zoysiae</name>
    <dbReference type="NCBI Taxonomy" id="1216348"/>
    <lineage>
        <taxon>Eukaryota</taxon>
        <taxon>Fungi</taxon>
        <taxon>Dikarya</taxon>
        <taxon>Ascomycota</taxon>
        <taxon>Pezizomycotina</taxon>
        <taxon>Sordariomycetes</taxon>
        <taxon>Hypocreomycetidae</taxon>
        <taxon>Glomerellales</taxon>
        <taxon>Glomerellaceae</taxon>
        <taxon>Colletotrichum</taxon>
        <taxon>Colletotrichum graminicola species complex</taxon>
    </lineage>
</organism>
<feature type="compositionally biased region" description="Low complexity" evidence="1">
    <location>
        <begin position="688"/>
        <end position="707"/>
    </location>
</feature>
<feature type="compositionally biased region" description="Acidic residues" evidence="1">
    <location>
        <begin position="1070"/>
        <end position="1082"/>
    </location>
</feature>
<feature type="region of interest" description="Disordered" evidence="1">
    <location>
        <begin position="804"/>
        <end position="830"/>
    </location>
</feature>
<feature type="compositionally biased region" description="Polar residues" evidence="1">
    <location>
        <begin position="12"/>
        <end position="23"/>
    </location>
</feature>
<feature type="region of interest" description="Disordered" evidence="1">
    <location>
        <begin position="727"/>
        <end position="747"/>
    </location>
</feature>
<feature type="compositionally biased region" description="Polar residues" evidence="1">
    <location>
        <begin position="220"/>
        <end position="230"/>
    </location>
</feature>
<feature type="compositionally biased region" description="Low complexity" evidence="1">
    <location>
        <begin position="818"/>
        <end position="828"/>
    </location>
</feature>
<feature type="compositionally biased region" description="Low complexity" evidence="1">
    <location>
        <begin position="532"/>
        <end position="544"/>
    </location>
</feature>
<feature type="compositionally biased region" description="Low complexity" evidence="1">
    <location>
        <begin position="203"/>
        <end position="212"/>
    </location>
</feature>
<feature type="compositionally biased region" description="Polar residues" evidence="1">
    <location>
        <begin position="274"/>
        <end position="289"/>
    </location>
</feature>
<gene>
    <name evidence="2" type="ORF">LX32DRAFT_727582</name>
</gene>
<feature type="compositionally biased region" description="Polar residues" evidence="1">
    <location>
        <begin position="1000"/>
        <end position="1015"/>
    </location>
</feature>
<dbReference type="EMBL" id="MU842856">
    <property type="protein sequence ID" value="KAK2030051.1"/>
    <property type="molecule type" value="Genomic_DNA"/>
</dbReference>
<evidence type="ECO:0000313" key="2">
    <source>
        <dbReference type="EMBL" id="KAK2030051.1"/>
    </source>
</evidence>
<proteinExistence type="predicted"/>
<reference evidence="2" key="1">
    <citation type="submission" date="2021-06" db="EMBL/GenBank/DDBJ databases">
        <title>Comparative genomics, transcriptomics and evolutionary studies reveal genomic signatures of adaptation to plant cell wall in hemibiotrophic fungi.</title>
        <authorList>
            <consortium name="DOE Joint Genome Institute"/>
            <person name="Baroncelli R."/>
            <person name="Diaz J.F."/>
            <person name="Benocci T."/>
            <person name="Peng M."/>
            <person name="Battaglia E."/>
            <person name="Haridas S."/>
            <person name="Andreopoulos W."/>
            <person name="Labutti K."/>
            <person name="Pangilinan J."/>
            <person name="Floch G.L."/>
            <person name="Makela M.R."/>
            <person name="Henrissat B."/>
            <person name="Grigoriev I.V."/>
            <person name="Crouch J.A."/>
            <person name="De Vries R.P."/>
            <person name="Sukno S.A."/>
            <person name="Thon M.R."/>
        </authorList>
    </citation>
    <scope>NUCLEOTIDE SEQUENCE</scope>
    <source>
        <strain evidence="2">MAFF235873</strain>
    </source>
</reference>
<dbReference type="AlphaFoldDB" id="A0AAD9HL16"/>
<feature type="compositionally biased region" description="Polar residues" evidence="1">
    <location>
        <begin position="408"/>
        <end position="420"/>
    </location>
</feature>
<name>A0AAD9HL16_9PEZI</name>
<comment type="caution">
    <text evidence="2">The sequence shown here is derived from an EMBL/GenBank/DDBJ whole genome shotgun (WGS) entry which is preliminary data.</text>
</comment>